<feature type="region of interest" description="Disordered" evidence="5">
    <location>
        <begin position="219"/>
        <end position="246"/>
    </location>
</feature>
<name>A0A9P4TZP0_9PEZI</name>
<comment type="subcellular location">
    <subcellularLocation>
        <location evidence="1">Nucleus</location>
    </subcellularLocation>
</comment>
<evidence type="ECO:0000256" key="2">
    <source>
        <dbReference type="ARBA" id="ARBA00006374"/>
    </source>
</evidence>
<evidence type="ECO:0000256" key="1">
    <source>
        <dbReference type="ARBA" id="ARBA00004123"/>
    </source>
</evidence>
<feature type="compositionally biased region" description="Basic and acidic residues" evidence="5">
    <location>
        <begin position="225"/>
        <end position="235"/>
    </location>
</feature>
<dbReference type="PANTHER" id="PTHR13026:SF0">
    <property type="entry name" value="RIBOSOMAL RNA PROCESSING 1B"/>
    <property type="match status" value="1"/>
</dbReference>
<gene>
    <name evidence="6" type="ORF">EJ08DRAFT_660259</name>
</gene>
<evidence type="ECO:0000256" key="3">
    <source>
        <dbReference type="ARBA" id="ARBA00022552"/>
    </source>
</evidence>
<comment type="caution">
    <text evidence="6">The sequence shown here is derived from an EMBL/GenBank/DDBJ whole genome shotgun (WGS) entry which is preliminary data.</text>
</comment>
<comment type="similarity">
    <text evidence="2">Belongs to the RRP1 family.</text>
</comment>
<accession>A0A9P4TZP0</accession>
<dbReference type="OrthoDB" id="2019504at2759"/>
<protein>
    <submittedName>
        <fullName evidence="6">Uncharacterized protein</fullName>
    </submittedName>
</protein>
<dbReference type="InterPro" id="IPR010301">
    <property type="entry name" value="RRP1"/>
</dbReference>
<dbReference type="GO" id="GO:0006364">
    <property type="term" value="P:rRNA processing"/>
    <property type="evidence" value="ECO:0007669"/>
    <property type="project" value="UniProtKB-KW"/>
</dbReference>
<dbReference type="EMBL" id="MU007034">
    <property type="protein sequence ID" value="KAF2431107.1"/>
    <property type="molecule type" value="Genomic_DNA"/>
</dbReference>
<dbReference type="PANTHER" id="PTHR13026">
    <property type="entry name" value="NNP-1 PROTEIN NOVEL NUCLEAR PROTEIN 1 NOP52"/>
    <property type="match status" value="1"/>
</dbReference>
<keyword evidence="4" id="KW-0539">Nucleus</keyword>
<dbReference type="AlphaFoldDB" id="A0A9P4TZP0"/>
<evidence type="ECO:0000313" key="6">
    <source>
        <dbReference type="EMBL" id="KAF2431107.1"/>
    </source>
</evidence>
<reference evidence="6" key="1">
    <citation type="journal article" date="2020" name="Stud. Mycol.">
        <title>101 Dothideomycetes genomes: a test case for predicting lifestyles and emergence of pathogens.</title>
        <authorList>
            <person name="Haridas S."/>
            <person name="Albert R."/>
            <person name="Binder M."/>
            <person name="Bloem J."/>
            <person name="Labutti K."/>
            <person name="Salamov A."/>
            <person name="Andreopoulos B."/>
            <person name="Baker S."/>
            <person name="Barry K."/>
            <person name="Bills G."/>
            <person name="Bluhm B."/>
            <person name="Cannon C."/>
            <person name="Castanera R."/>
            <person name="Culley D."/>
            <person name="Daum C."/>
            <person name="Ezra D."/>
            <person name="Gonzalez J."/>
            <person name="Henrissat B."/>
            <person name="Kuo A."/>
            <person name="Liang C."/>
            <person name="Lipzen A."/>
            <person name="Lutzoni F."/>
            <person name="Magnuson J."/>
            <person name="Mondo S."/>
            <person name="Nolan M."/>
            <person name="Ohm R."/>
            <person name="Pangilinan J."/>
            <person name="Park H.-J."/>
            <person name="Ramirez L."/>
            <person name="Alfaro M."/>
            <person name="Sun H."/>
            <person name="Tritt A."/>
            <person name="Yoshinaga Y."/>
            <person name="Zwiers L.-H."/>
            <person name="Turgeon B."/>
            <person name="Goodwin S."/>
            <person name="Spatafora J."/>
            <person name="Crous P."/>
            <person name="Grigoriev I."/>
        </authorList>
    </citation>
    <scope>NUCLEOTIDE SEQUENCE</scope>
    <source>
        <strain evidence="6">CBS 130266</strain>
    </source>
</reference>
<evidence type="ECO:0000256" key="5">
    <source>
        <dbReference type="SAM" id="MobiDB-lite"/>
    </source>
</evidence>
<organism evidence="6 7">
    <name type="scientific">Tothia fuscella</name>
    <dbReference type="NCBI Taxonomy" id="1048955"/>
    <lineage>
        <taxon>Eukaryota</taxon>
        <taxon>Fungi</taxon>
        <taxon>Dikarya</taxon>
        <taxon>Ascomycota</taxon>
        <taxon>Pezizomycotina</taxon>
        <taxon>Dothideomycetes</taxon>
        <taxon>Pleosporomycetidae</taxon>
        <taxon>Venturiales</taxon>
        <taxon>Cylindrosympodiaceae</taxon>
        <taxon>Tothia</taxon>
    </lineage>
</organism>
<feature type="compositionally biased region" description="Acidic residues" evidence="5">
    <location>
        <begin position="236"/>
        <end position="246"/>
    </location>
</feature>
<dbReference type="GO" id="GO:0005634">
    <property type="term" value="C:nucleus"/>
    <property type="evidence" value="ECO:0007669"/>
    <property type="project" value="UniProtKB-SubCell"/>
</dbReference>
<sequence length="246" mass="28133">MAATATSSQPAFFKQLAANEKHNRDAALSSLKTYLTNRTTISLLELQKLWKGLFYCMWMSDKPRNQQQLARDLSSLLDILPPTQTQPFLRAFWQTMANEWNGIDVLRMDKFLYLTRQMLNKGFVVCRKGGWESVDGLVEVLGDIPLNVREMKIPNGLRYHVIDIYVDEMEKVYEDGEGEDMPVEVLLAPLRTLGKESLTKSIRERCRAALKDERVKQWLGEEGESAGKGEEVERDGVDDEWGGIED</sequence>
<evidence type="ECO:0000256" key="4">
    <source>
        <dbReference type="ARBA" id="ARBA00023242"/>
    </source>
</evidence>
<proteinExistence type="inferred from homology"/>
<keyword evidence="7" id="KW-1185">Reference proteome</keyword>
<dbReference type="Proteomes" id="UP000800235">
    <property type="component" value="Unassembled WGS sequence"/>
</dbReference>
<keyword evidence="3" id="KW-0698">rRNA processing</keyword>
<dbReference type="GO" id="GO:0030688">
    <property type="term" value="C:preribosome, small subunit precursor"/>
    <property type="evidence" value="ECO:0007669"/>
    <property type="project" value="InterPro"/>
</dbReference>
<dbReference type="Pfam" id="PF05997">
    <property type="entry name" value="Nop52"/>
    <property type="match status" value="1"/>
</dbReference>
<evidence type="ECO:0000313" key="7">
    <source>
        <dbReference type="Proteomes" id="UP000800235"/>
    </source>
</evidence>